<protein>
    <recommendedName>
        <fullName evidence="4">siroheme decarboxylase</fullName>
        <ecNumber evidence="4">4.1.1.111</ecNumber>
    </recommendedName>
</protein>
<dbReference type="InterPro" id="IPR019888">
    <property type="entry name" value="Tscrpt_reg_AsnC-like"/>
</dbReference>
<accession>A0A485M1E1</accession>
<dbReference type="InterPro" id="IPR053953">
    <property type="entry name" value="NirdL-like_HTH"/>
</dbReference>
<dbReference type="GO" id="GO:0016829">
    <property type="term" value="F:lyase activity"/>
    <property type="evidence" value="ECO:0007669"/>
    <property type="project" value="UniProtKB-KW"/>
</dbReference>
<reference evidence="8" key="1">
    <citation type="submission" date="2019-03" db="EMBL/GenBank/DDBJ databases">
        <authorList>
            <person name="Hao L."/>
        </authorList>
    </citation>
    <scope>NUCLEOTIDE SEQUENCE</scope>
</reference>
<sequence length="174" mass="19684">MDNTDKQIKGMDATGCMDHIDRKILSLISKSFPLTERPFLSIAEQTGITEDEAVERVRRLKESGAIRRIGAVISPRSLGWHSTLCAAEVPEDRIDEFASLVNSYDQVTHNYVRSGHPNCWFTLITPDKAQAERIIHEIGQRLGTEILDLPARRVFKINVSFDFHEEDEPPPENG</sequence>
<comment type="similarity">
    <text evidence="3">Belongs to the Ahb/Nir family.</text>
</comment>
<dbReference type="InterPro" id="IPR036390">
    <property type="entry name" value="WH_DNA-bd_sf"/>
</dbReference>
<comment type="catalytic activity">
    <reaction evidence="5">
        <text>siroheme + 2 H(+) = 12,18-didecarboxysiroheme + 2 CO2</text>
        <dbReference type="Rhea" id="RHEA:19093"/>
        <dbReference type="ChEBI" id="CHEBI:15378"/>
        <dbReference type="ChEBI" id="CHEBI:16526"/>
        <dbReference type="ChEBI" id="CHEBI:60052"/>
        <dbReference type="ChEBI" id="CHEBI:140497"/>
        <dbReference type="EC" id="4.1.1.111"/>
    </reaction>
</comment>
<comment type="pathway">
    <text evidence="2">Porphyrin-containing compound metabolism.</text>
</comment>
<dbReference type="SMART" id="SM00344">
    <property type="entry name" value="HTH_ASNC"/>
    <property type="match status" value="1"/>
</dbReference>
<evidence type="ECO:0000256" key="3">
    <source>
        <dbReference type="ARBA" id="ARBA00023457"/>
    </source>
</evidence>
<dbReference type="Gene3D" id="3.30.70.3460">
    <property type="match status" value="1"/>
</dbReference>
<dbReference type="EMBL" id="CAADRM010000045">
    <property type="protein sequence ID" value="VFU12487.1"/>
    <property type="molecule type" value="Genomic_DNA"/>
</dbReference>
<proteinExistence type="inferred from homology"/>
<dbReference type="InterPro" id="IPR040523">
    <property type="entry name" value="AsnC_trans_reg2"/>
</dbReference>
<evidence type="ECO:0000259" key="7">
    <source>
        <dbReference type="Pfam" id="PF22451"/>
    </source>
</evidence>
<dbReference type="SUPFAM" id="SSF46785">
    <property type="entry name" value="Winged helix' DNA-binding domain"/>
    <property type="match status" value="1"/>
</dbReference>
<dbReference type="PANTHER" id="PTHR43413">
    <property type="entry name" value="TRANSCRIPTIONAL REGULATOR, ASNC FAMILY"/>
    <property type="match status" value="1"/>
</dbReference>
<name>A0A485M1E1_9ZZZZ</name>
<dbReference type="AlphaFoldDB" id="A0A485M1E1"/>
<gene>
    <name evidence="8" type="primary">asnC</name>
    <name evidence="8" type="ORF">SCFA_1390005</name>
</gene>
<feature type="domain" description="Siroheme decarboxylase NirL-like HTH" evidence="7">
    <location>
        <begin position="21"/>
        <end position="67"/>
    </location>
</feature>
<organism evidence="8">
    <name type="scientific">anaerobic digester metagenome</name>
    <dbReference type="NCBI Taxonomy" id="1263854"/>
    <lineage>
        <taxon>unclassified sequences</taxon>
        <taxon>metagenomes</taxon>
        <taxon>ecological metagenomes</taxon>
    </lineage>
</organism>
<dbReference type="PANTHER" id="PTHR43413:SF1">
    <property type="entry name" value="SIROHEME DECARBOXYLASE NIRL SUBUNIT"/>
    <property type="match status" value="1"/>
</dbReference>
<evidence type="ECO:0000256" key="2">
    <source>
        <dbReference type="ARBA" id="ARBA00023444"/>
    </source>
</evidence>
<keyword evidence="1" id="KW-0456">Lyase</keyword>
<dbReference type="Pfam" id="PF22451">
    <property type="entry name" value="NirdL-like_HTH"/>
    <property type="match status" value="1"/>
</dbReference>
<evidence type="ECO:0000256" key="1">
    <source>
        <dbReference type="ARBA" id="ARBA00023239"/>
    </source>
</evidence>
<evidence type="ECO:0000256" key="4">
    <source>
        <dbReference type="ARBA" id="ARBA00023471"/>
    </source>
</evidence>
<dbReference type="InterPro" id="IPR036388">
    <property type="entry name" value="WH-like_DNA-bd_sf"/>
</dbReference>
<evidence type="ECO:0000259" key="6">
    <source>
        <dbReference type="Pfam" id="PF17805"/>
    </source>
</evidence>
<dbReference type="Gene3D" id="1.10.10.10">
    <property type="entry name" value="Winged helix-like DNA-binding domain superfamily/Winged helix DNA-binding domain"/>
    <property type="match status" value="1"/>
</dbReference>
<dbReference type="EC" id="4.1.1.111" evidence="4"/>
<dbReference type="Pfam" id="PF17805">
    <property type="entry name" value="AsnC_trans_reg2"/>
    <property type="match status" value="1"/>
</dbReference>
<evidence type="ECO:0000313" key="8">
    <source>
        <dbReference type="EMBL" id="VFU12487.1"/>
    </source>
</evidence>
<dbReference type="InterPro" id="IPR050684">
    <property type="entry name" value="HTH-Siroheme_Decarb"/>
</dbReference>
<evidence type="ECO:0000256" key="5">
    <source>
        <dbReference type="ARBA" id="ARBA00048470"/>
    </source>
</evidence>
<feature type="domain" description="Siroheme decarboxylase AsnC-like ligand binding" evidence="6">
    <location>
        <begin position="78"/>
        <end position="156"/>
    </location>
</feature>